<proteinExistence type="predicted"/>
<accession>A0A1F6EGC4</accession>
<name>A0A1F6EGC4_9BACT</name>
<protein>
    <submittedName>
        <fullName evidence="1">Uncharacterized protein</fullName>
    </submittedName>
</protein>
<evidence type="ECO:0000313" key="2">
    <source>
        <dbReference type="Proteomes" id="UP000177306"/>
    </source>
</evidence>
<reference evidence="1 2" key="1">
    <citation type="journal article" date="2016" name="Nat. Commun.">
        <title>Thousands of microbial genomes shed light on interconnected biogeochemical processes in an aquifer system.</title>
        <authorList>
            <person name="Anantharaman K."/>
            <person name="Brown C.T."/>
            <person name="Hug L.A."/>
            <person name="Sharon I."/>
            <person name="Castelle C.J."/>
            <person name="Probst A.J."/>
            <person name="Thomas B.C."/>
            <person name="Singh A."/>
            <person name="Wilkins M.J."/>
            <person name="Karaoz U."/>
            <person name="Brodie E.L."/>
            <person name="Williams K.H."/>
            <person name="Hubbard S.S."/>
            <person name="Banfield J.F."/>
        </authorList>
    </citation>
    <scope>NUCLEOTIDE SEQUENCE [LARGE SCALE GENOMIC DNA]</scope>
</reference>
<comment type="caution">
    <text evidence="1">The sequence shown here is derived from an EMBL/GenBank/DDBJ whole genome shotgun (WGS) entry which is preliminary data.</text>
</comment>
<dbReference type="Proteomes" id="UP000177306">
    <property type="component" value="Unassembled WGS sequence"/>
</dbReference>
<gene>
    <name evidence="1" type="ORF">A3A38_00715</name>
</gene>
<sequence>MPVTSVNFGSGWLYLAASDERSNDLDVLYLSRGAGETMYFHNIHVPLDMRQRSGELIAIPLVGRDAGDRVAIGEGMLIPHDRGIRLVSPHEPSKNKLRIRIIQQMRKVWVNLRFVADA</sequence>
<dbReference type="AlphaFoldDB" id="A0A1F6EGC4"/>
<organism evidence="1 2">
    <name type="scientific">Candidatus Kaiserbacteria bacterium RIFCSPLOWO2_01_FULL_53_17</name>
    <dbReference type="NCBI Taxonomy" id="1798511"/>
    <lineage>
        <taxon>Bacteria</taxon>
        <taxon>Candidatus Kaiseribacteriota</taxon>
    </lineage>
</organism>
<evidence type="ECO:0000313" key="1">
    <source>
        <dbReference type="EMBL" id="OGG72694.1"/>
    </source>
</evidence>
<dbReference type="EMBL" id="MFLY01000035">
    <property type="protein sequence ID" value="OGG72694.1"/>
    <property type="molecule type" value="Genomic_DNA"/>
</dbReference>